<dbReference type="PANTHER" id="PTHR31511:SF12">
    <property type="entry name" value="RHO TERMINATION FACTOR N-TERMINAL DOMAIN-CONTAINING PROTEIN"/>
    <property type="match status" value="1"/>
</dbReference>
<gene>
    <name evidence="2" type="ORF">ALC53_06228</name>
</gene>
<dbReference type="STRING" id="520822.A0A151I457"/>
<feature type="transmembrane region" description="Helical" evidence="1">
    <location>
        <begin position="33"/>
        <end position="56"/>
    </location>
</feature>
<sequence length="282" mass="33328">KLNTREEYVAWEQRCDNFIESLKEQSRIKCPRLVCCSYIRCASIGFVTVIIVAWFAERLKNLAHSVESILSTDVSMADFTRNNWQKLNSATYYLCENDCVKKLEETELSSCELFYSSLTDAARLSKLGEYSDLYLKTDVLLLILLKYTCNFELLTDVDMDVDILFIERGGLSQYSNKTRWDERYTNIVRYKAMIAEPNFHNRSVFSENLIAIEMRKLEVKFDKPIYVDICILNISKCLYEFYHEYIAPLFRENCKVMYTNTDSLIYHIKCDDIYDIMKRNIY</sequence>
<protein>
    <submittedName>
        <fullName evidence="2">Uncharacterized protein</fullName>
    </submittedName>
</protein>
<evidence type="ECO:0000313" key="2">
    <source>
        <dbReference type="EMBL" id="KYM83297.1"/>
    </source>
</evidence>
<reference evidence="2 3" key="1">
    <citation type="submission" date="2015-09" db="EMBL/GenBank/DDBJ databases">
        <title>Atta colombica WGS genome.</title>
        <authorList>
            <person name="Nygaard S."/>
            <person name="Hu H."/>
            <person name="Boomsma J."/>
            <person name="Zhang G."/>
        </authorList>
    </citation>
    <scope>NUCLEOTIDE SEQUENCE [LARGE SCALE GENOMIC DNA]</scope>
    <source>
        <strain evidence="2">Treedump-2</strain>
        <tissue evidence="2">Whole body</tissue>
    </source>
</reference>
<keyword evidence="1" id="KW-0812">Transmembrane</keyword>
<dbReference type="Proteomes" id="UP000078540">
    <property type="component" value="Unassembled WGS sequence"/>
</dbReference>
<dbReference type="PANTHER" id="PTHR31511">
    <property type="entry name" value="PROTEIN CBG23764"/>
    <property type="match status" value="1"/>
</dbReference>
<proteinExistence type="predicted"/>
<dbReference type="EMBL" id="KQ976493">
    <property type="protein sequence ID" value="KYM83297.1"/>
    <property type="molecule type" value="Genomic_DNA"/>
</dbReference>
<keyword evidence="1" id="KW-0472">Membrane</keyword>
<feature type="non-terminal residue" evidence="2">
    <location>
        <position position="1"/>
    </location>
</feature>
<accession>A0A151I457</accession>
<evidence type="ECO:0000256" key="1">
    <source>
        <dbReference type="SAM" id="Phobius"/>
    </source>
</evidence>
<keyword evidence="1" id="KW-1133">Transmembrane helix</keyword>
<dbReference type="AlphaFoldDB" id="A0A151I457"/>
<organism evidence="2 3">
    <name type="scientific">Atta colombica</name>
    <dbReference type="NCBI Taxonomy" id="520822"/>
    <lineage>
        <taxon>Eukaryota</taxon>
        <taxon>Metazoa</taxon>
        <taxon>Ecdysozoa</taxon>
        <taxon>Arthropoda</taxon>
        <taxon>Hexapoda</taxon>
        <taxon>Insecta</taxon>
        <taxon>Pterygota</taxon>
        <taxon>Neoptera</taxon>
        <taxon>Endopterygota</taxon>
        <taxon>Hymenoptera</taxon>
        <taxon>Apocrita</taxon>
        <taxon>Aculeata</taxon>
        <taxon>Formicoidea</taxon>
        <taxon>Formicidae</taxon>
        <taxon>Myrmicinae</taxon>
        <taxon>Atta</taxon>
    </lineage>
</organism>
<keyword evidence="3" id="KW-1185">Reference proteome</keyword>
<evidence type="ECO:0000313" key="3">
    <source>
        <dbReference type="Proteomes" id="UP000078540"/>
    </source>
</evidence>
<name>A0A151I457_9HYME</name>